<name>A0A9N9E4D7_9GLOM</name>
<evidence type="ECO:0000313" key="2">
    <source>
        <dbReference type="EMBL" id="CAG8663443.1"/>
    </source>
</evidence>
<evidence type="ECO:0000313" key="3">
    <source>
        <dbReference type="Proteomes" id="UP000789342"/>
    </source>
</evidence>
<dbReference type="AlphaFoldDB" id="A0A9N9E4D7"/>
<dbReference type="EMBL" id="CAJVPV010011685">
    <property type="protein sequence ID" value="CAG8663443.1"/>
    <property type="molecule type" value="Genomic_DNA"/>
</dbReference>
<proteinExistence type="predicted"/>
<keyword evidence="3" id="KW-1185">Reference proteome</keyword>
<feature type="non-terminal residue" evidence="2">
    <location>
        <position position="1"/>
    </location>
</feature>
<protein>
    <submittedName>
        <fullName evidence="2">6601_t:CDS:1</fullName>
    </submittedName>
</protein>
<organism evidence="2 3">
    <name type="scientific">Acaulospora morrowiae</name>
    <dbReference type="NCBI Taxonomy" id="94023"/>
    <lineage>
        <taxon>Eukaryota</taxon>
        <taxon>Fungi</taxon>
        <taxon>Fungi incertae sedis</taxon>
        <taxon>Mucoromycota</taxon>
        <taxon>Glomeromycotina</taxon>
        <taxon>Glomeromycetes</taxon>
        <taxon>Diversisporales</taxon>
        <taxon>Acaulosporaceae</taxon>
        <taxon>Acaulospora</taxon>
    </lineage>
</organism>
<dbReference type="Proteomes" id="UP000789342">
    <property type="component" value="Unassembled WGS sequence"/>
</dbReference>
<feature type="coiled-coil region" evidence="1">
    <location>
        <begin position="28"/>
        <end position="55"/>
    </location>
</feature>
<gene>
    <name evidence="2" type="ORF">AMORRO_LOCUS10506</name>
</gene>
<sequence>EDRMSNLGPAAYLSQVEELPITTNEEPTETLEEKIKNIEVAEELAKERVEQAKELLLRESDVLAQLPANMTNKDKQRLIEKSKQYVFKDGIMYIRDQKVKERLLYVIQWHEVELILFLMYTHPLGGHLGKEAMI</sequence>
<accession>A0A9N9E4D7</accession>
<keyword evidence="1" id="KW-0175">Coiled coil</keyword>
<reference evidence="2" key="1">
    <citation type="submission" date="2021-06" db="EMBL/GenBank/DDBJ databases">
        <authorList>
            <person name="Kallberg Y."/>
            <person name="Tangrot J."/>
            <person name="Rosling A."/>
        </authorList>
    </citation>
    <scope>NUCLEOTIDE SEQUENCE</scope>
    <source>
        <strain evidence="2">CL551</strain>
    </source>
</reference>
<comment type="caution">
    <text evidence="2">The sequence shown here is derived from an EMBL/GenBank/DDBJ whole genome shotgun (WGS) entry which is preliminary data.</text>
</comment>
<feature type="non-terminal residue" evidence="2">
    <location>
        <position position="134"/>
    </location>
</feature>
<evidence type="ECO:0000256" key="1">
    <source>
        <dbReference type="SAM" id="Coils"/>
    </source>
</evidence>